<gene>
    <name evidence="1" type="ORF">COX64_03955</name>
</gene>
<accession>A0A2M7W125</accession>
<dbReference type="PANTHER" id="PTHR38008:SF2">
    <property type="entry name" value="HEMOLYSIN"/>
    <property type="match status" value="1"/>
</dbReference>
<dbReference type="EMBL" id="PFQB01000101">
    <property type="protein sequence ID" value="PJA12850.1"/>
    <property type="molecule type" value="Genomic_DNA"/>
</dbReference>
<organism evidence="1 2">
    <name type="scientific">Candidatus Dojkabacteria bacterium CG_4_10_14_0_2_um_filter_Dojkabacteria_WS6_41_15</name>
    <dbReference type="NCBI Taxonomy" id="2014249"/>
    <lineage>
        <taxon>Bacteria</taxon>
        <taxon>Candidatus Dojkabacteria</taxon>
    </lineage>
</organism>
<reference evidence="2" key="1">
    <citation type="submission" date="2017-09" db="EMBL/GenBank/DDBJ databases">
        <title>Depth-based differentiation of microbial function through sediment-hosted aquifers and enrichment of novel symbionts in the deep terrestrial subsurface.</title>
        <authorList>
            <person name="Probst A.J."/>
            <person name="Ladd B."/>
            <person name="Jarett J.K."/>
            <person name="Geller-Mcgrath D.E."/>
            <person name="Sieber C.M.K."/>
            <person name="Emerson J.B."/>
            <person name="Anantharaman K."/>
            <person name="Thomas B.C."/>
            <person name="Malmstrom R."/>
            <person name="Stieglmeier M."/>
            <person name="Klingl A."/>
            <person name="Woyke T."/>
            <person name="Ryan C.M."/>
            <person name="Banfield J.F."/>
        </authorList>
    </citation>
    <scope>NUCLEOTIDE SEQUENCE [LARGE SCALE GENOMIC DNA]</scope>
</reference>
<evidence type="ECO:0000313" key="1">
    <source>
        <dbReference type="EMBL" id="PJA12850.1"/>
    </source>
</evidence>
<dbReference type="Pfam" id="PF03891">
    <property type="entry name" value="DUF333"/>
    <property type="match status" value="1"/>
</dbReference>
<dbReference type="Proteomes" id="UP000228952">
    <property type="component" value="Unassembled WGS sequence"/>
</dbReference>
<proteinExistence type="predicted"/>
<feature type="non-terminal residue" evidence="1">
    <location>
        <position position="1"/>
    </location>
</feature>
<protein>
    <submittedName>
        <fullName evidence="1">DUF333 domain-containing protein</fullName>
    </submittedName>
</protein>
<dbReference type="InterPro" id="IPR005590">
    <property type="entry name" value="DUF333"/>
</dbReference>
<name>A0A2M7W125_9BACT</name>
<comment type="caution">
    <text evidence="1">The sequence shown here is derived from an EMBL/GenBank/DDBJ whole genome shotgun (WGS) entry which is preliminary data.</text>
</comment>
<dbReference type="PANTHER" id="PTHR38008">
    <property type="entry name" value="HEMOLYSIN-RELATED"/>
    <property type="match status" value="1"/>
</dbReference>
<dbReference type="AlphaFoldDB" id="A0A2M7W125"/>
<evidence type="ECO:0000313" key="2">
    <source>
        <dbReference type="Proteomes" id="UP000228952"/>
    </source>
</evidence>
<sequence length="73" mass="7640">CTTPTGKTFIDTTATIPAVPTDTVGLANPSAVYCVQQGGKYDIVDGEEGQTGTCTLTTGKICEGWAYFRGECK</sequence>